<dbReference type="Proteomes" id="UP000224915">
    <property type="component" value="Unassembled WGS sequence"/>
</dbReference>
<sequence length="879" mass="94576">MVMATPPQSLDDIALALRTMRAEAGDPSFGEIAARIARLRSARPGARFIRRPGKVTVYDAFRDGRRRIDPDLVADIAIVLGFPERERDLRELHRAVLGGLATATARPEFTALNPESLTVIGRRRERDSARDLLMPEEGGPRHLLITGMPGVGKSALARAVAADAALARPRARVLSIGLRTASGDACITAASPSAVLTELTRVIATRPGPGLRAEATDLVLIVEDVTSPENITAFVSGLPPGATVITTSRRRIEPPHGFALLELGPMILQDACDMLATLTDGNYAPTDPARARADLALLAEACGRLPLAITVLAGQIAARPTWYLSDHLRRLEATEAGLVPALEDVYDALGPPARSVLSFLALHPGPLTPAELHIALTDTIGALEVDRSVAVLVRENLLTPRPDDVLELHDIVRATVADRAADDIPSSRRRREIETLATVLTQRFATATERARVRVTVNPTIDSWVPAPDPAEDAVPRGRRASQDWLDAQVPVAITTLQAAADVNAPDAVSRLALSMLHYLRWSSRRLDAYLACSTAMTHGRRELWGYFAMQTAQLLEATDRSVQAEELYAEVAARGGPRERIEAQTNLAVTHLWERDMSEGLDLTRAAIRAIESLGPDHGDASRTEYQSLTISVMRALLVTGRLPEALQAHQRIPVSEDPCDRRMTVIARTRLAEIHLELADADLTNATLDSAATLGDAGYETSDAITQNRHRLRAIQGLDGSDLVATLVQADRGDARSVLGVVTRATAARMAGDHARAVDLAERALGARTATPIGIWRWSAAQLNCALVLAEAGEVSRADDLARKATEEVRRFGADLIVAYGRAVLGYLGSLAGDADAPAAMREVLADPAASPLLRGWVAHRLDPTGPEPLMRHLVVP</sequence>
<dbReference type="Gene3D" id="3.40.50.300">
    <property type="entry name" value="P-loop containing nucleotide triphosphate hydrolases"/>
    <property type="match status" value="1"/>
</dbReference>
<evidence type="ECO:0000313" key="2">
    <source>
        <dbReference type="EMBL" id="PFG21322.1"/>
    </source>
</evidence>
<feature type="domain" description="Orc1-like AAA ATPase" evidence="1">
    <location>
        <begin position="119"/>
        <end position="345"/>
    </location>
</feature>
<dbReference type="Pfam" id="PF13191">
    <property type="entry name" value="AAA_16"/>
    <property type="match status" value="1"/>
</dbReference>
<dbReference type="SUPFAM" id="SSF52540">
    <property type="entry name" value="P-loop containing nucleoside triphosphate hydrolases"/>
    <property type="match status" value="1"/>
</dbReference>
<dbReference type="InterPro" id="IPR027417">
    <property type="entry name" value="P-loop_NTPase"/>
</dbReference>
<proteinExistence type="predicted"/>
<comment type="caution">
    <text evidence="2">The sequence shown here is derived from an EMBL/GenBank/DDBJ whole genome shotgun (WGS) entry which is preliminary data.</text>
</comment>
<accession>A0A2A9D5T4</accession>
<evidence type="ECO:0000259" key="1">
    <source>
        <dbReference type="Pfam" id="PF13191"/>
    </source>
</evidence>
<dbReference type="OrthoDB" id="7628974at2"/>
<name>A0A2A9D5T4_9MICO</name>
<dbReference type="RefSeq" id="WP_098470172.1">
    <property type="nucleotide sequence ID" value="NZ_PDJD01000001.1"/>
</dbReference>
<organism evidence="2 3">
    <name type="scientific">Serinibacter salmoneus</name>
    <dbReference type="NCBI Taxonomy" id="556530"/>
    <lineage>
        <taxon>Bacteria</taxon>
        <taxon>Bacillati</taxon>
        <taxon>Actinomycetota</taxon>
        <taxon>Actinomycetes</taxon>
        <taxon>Micrococcales</taxon>
        <taxon>Beutenbergiaceae</taxon>
        <taxon>Serinibacter</taxon>
    </lineage>
</organism>
<dbReference type="EMBL" id="PDJD01000001">
    <property type="protein sequence ID" value="PFG21322.1"/>
    <property type="molecule type" value="Genomic_DNA"/>
</dbReference>
<protein>
    <submittedName>
        <fullName evidence="2">AAA ATPase-like protein</fullName>
    </submittedName>
</protein>
<dbReference type="AlphaFoldDB" id="A0A2A9D5T4"/>
<dbReference type="InterPro" id="IPR041664">
    <property type="entry name" value="AAA_16"/>
</dbReference>
<reference evidence="2 3" key="1">
    <citation type="submission" date="2017-10" db="EMBL/GenBank/DDBJ databases">
        <title>Sequencing the genomes of 1000 actinobacteria strains.</title>
        <authorList>
            <person name="Klenk H.-P."/>
        </authorList>
    </citation>
    <scope>NUCLEOTIDE SEQUENCE [LARGE SCALE GENOMIC DNA]</scope>
    <source>
        <strain evidence="2 3">DSM 21801</strain>
    </source>
</reference>
<dbReference type="PRINTS" id="PR00364">
    <property type="entry name" value="DISEASERSIST"/>
</dbReference>
<evidence type="ECO:0000313" key="3">
    <source>
        <dbReference type="Proteomes" id="UP000224915"/>
    </source>
</evidence>
<keyword evidence="3" id="KW-1185">Reference proteome</keyword>
<gene>
    <name evidence="2" type="ORF">ATL40_2949</name>
</gene>